<keyword evidence="2" id="KW-1185">Reference proteome</keyword>
<evidence type="ECO:0000313" key="1">
    <source>
        <dbReference type="EMBL" id="NMN67877.1"/>
    </source>
</evidence>
<proteinExistence type="predicted"/>
<dbReference type="Proteomes" id="UP001166004">
    <property type="component" value="Unassembled WGS sequence"/>
</dbReference>
<organism evidence="1 2">
    <name type="scientific">Pelagibacter ubique</name>
    <dbReference type="NCBI Taxonomy" id="198252"/>
    <lineage>
        <taxon>Bacteria</taxon>
        <taxon>Pseudomonadati</taxon>
        <taxon>Pseudomonadota</taxon>
        <taxon>Alphaproteobacteria</taxon>
        <taxon>Candidatus Pelagibacterales</taxon>
        <taxon>Candidatus Pelagibacteraceae</taxon>
        <taxon>Candidatus Pelagibacter</taxon>
    </lineage>
</organism>
<evidence type="ECO:0000313" key="2">
    <source>
        <dbReference type="Proteomes" id="UP001166004"/>
    </source>
</evidence>
<reference evidence="1 2" key="1">
    <citation type="submission" date="2019-07" db="EMBL/GenBank/DDBJ databases">
        <title>SAR11 Genome Evolution.</title>
        <authorList>
            <person name="Giovannoni S."/>
        </authorList>
    </citation>
    <scope>NUCLEOTIDE SEQUENCE [LARGE SCALE GENOMIC DNA]</scope>
    <source>
        <strain evidence="1 2">HTCC9565</strain>
    </source>
</reference>
<sequence length="61" mass="7164">MEIDRINKYCHVSAYIAYDNCSPVYKQTFKFEISPSDHNSIIWDKIIRTLKKIGVNVELKS</sequence>
<accession>A0ABX1T2P8</accession>
<gene>
    <name evidence="1" type="ORF">VP91_00010270</name>
</gene>
<dbReference type="EMBL" id="LANA01000002">
    <property type="protein sequence ID" value="NMN67877.1"/>
    <property type="molecule type" value="Genomic_DNA"/>
</dbReference>
<name>A0ABX1T2P8_PELUQ</name>
<comment type="caution">
    <text evidence="1">The sequence shown here is derived from an EMBL/GenBank/DDBJ whole genome shotgun (WGS) entry which is preliminary data.</text>
</comment>
<protein>
    <submittedName>
        <fullName evidence="1">Uncharacterized protein</fullName>
    </submittedName>
</protein>